<protein>
    <submittedName>
        <fullName evidence="6">Glycosyl hydrolases family 2, sugar binding domain</fullName>
    </submittedName>
</protein>
<dbReference type="PROSITE" id="PS51257">
    <property type="entry name" value="PROKAR_LIPOPROTEIN"/>
    <property type="match status" value="1"/>
</dbReference>
<dbReference type="InterPro" id="IPR054593">
    <property type="entry name" value="Beta-mannosidase-like_N2"/>
</dbReference>
<dbReference type="InterPro" id="IPR008979">
    <property type="entry name" value="Galactose-bd-like_sf"/>
</dbReference>
<evidence type="ECO:0000256" key="2">
    <source>
        <dbReference type="ARBA" id="ARBA00022801"/>
    </source>
</evidence>
<proteinExistence type="predicted"/>
<reference evidence="6 7" key="1">
    <citation type="submission" date="2017-06" db="EMBL/GenBank/DDBJ databases">
        <authorList>
            <person name="Kim H.J."/>
            <person name="Triplett B.A."/>
        </authorList>
    </citation>
    <scope>NUCLEOTIDE SEQUENCE [LARGE SCALE GENOMIC DNA]</scope>
    <source>
        <strain evidence="6 7">DSM 29150</strain>
    </source>
</reference>
<gene>
    <name evidence="6" type="ORF">SAMN06265371_11214</name>
</gene>
<dbReference type="Proteomes" id="UP000198384">
    <property type="component" value="Unassembled WGS sequence"/>
</dbReference>
<dbReference type="InterPro" id="IPR000421">
    <property type="entry name" value="FA58C"/>
</dbReference>
<dbReference type="PANTHER" id="PTHR43817:SF1">
    <property type="entry name" value="HYDROLASE, FAMILY 43, PUTATIVE (AFU_ORTHOLOGUE AFUA_3G01660)-RELATED"/>
    <property type="match status" value="1"/>
</dbReference>
<dbReference type="NCBIfam" id="NF045579">
    <property type="entry name" value="rhamnoside_JR"/>
    <property type="match status" value="1"/>
</dbReference>
<dbReference type="RefSeq" id="WP_089382864.1">
    <property type="nucleotide sequence ID" value="NZ_FZNT01000012.1"/>
</dbReference>
<feature type="domain" description="Beta-mannosidase-like galactose-binding" evidence="5">
    <location>
        <begin position="965"/>
        <end position="1039"/>
    </location>
</feature>
<dbReference type="EMBL" id="FZNT01000012">
    <property type="protein sequence ID" value="SNR77060.1"/>
    <property type="molecule type" value="Genomic_DNA"/>
</dbReference>
<feature type="signal peptide" evidence="3">
    <location>
        <begin position="1"/>
        <end position="22"/>
    </location>
</feature>
<dbReference type="AlphaFoldDB" id="A0A238Z100"/>
<feature type="domain" description="F5/8 type C" evidence="4">
    <location>
        <begin position="188"/>
        <end position="287"/>
    </location>
</feature>
<sequence>MIIKFLQLTLLLFAFLSCTKQSSPQDLEANFKNPPIDAKPKTWMHAMSGNMSKEGLTKDLEAIEEVGLGGVLLFNVSANIPAGKVVYNSLEHHKMIKHAAEECERLGLTFGFHNCDGWSSSGGPWITPENSMKMLVYSETIVKGGASLELQLEQPFTRRDFYKDVAVLAYPSLASEKEDFNNKPIITSSDPNFKANLITDNNSLTESEIKGENPWVQFDFGKPYTIQSFFMEVKDRWGSAELLTSDDGVNFTLVKDLFKHKTVHHRLDFFDHFEPVTARYFRINLSRVTMIREVDLMATYTIGNLMPRIGLNRIDDDKLSNIGNPKDEMIIDPKSIINLSNYMDTKGRLKTTLPKGDYTIMRFGYTTNGLENAPSSVEGRGLECDKFSKEAIKSHYDAFITKAVQNLKGVKSMQYIEIDSYEMAMQNWTDNLDSIFTAKKGYDLVKFLPLFTGRFVESANVSNAVLGDFREVTCDLTTENYYGYFSELCHQDGLKTYFEPYGDGLINELDVAKMADINMGEFWPDRKVKMIGAAVSGSRIFGKNVVSAEAFTSIPKNNWKAHPGMAKTIGDSAWVQGINQFMLHRFAHQSNTHVKPGMTLDKWGFHFDRTNTWWFNAGEAWFKYMARGSYMLRQGVPVSDLLIFIGEGSPNAPFYRDDFEPNIPNETNFDNVNSDVLINGITIKENQLVLKNGATYKILVLKNCEKLSLKVIEKIHEIALAGVPIVGLESIEPSGYLVSETLKSTFEKLVSEVKSQPKTYVNFNWSHIFAENNITIDLDFIERNDMIYTHRKDVDTDIYFFYNRDKSVSTFECVFNIDGKIPELWNPVTGETKKLGQFTHKNGKTKAWINLEGEESVFVVFRESSKEINYVSLENGPKDKNTEFLLNEKNQLELVAKENGAYLVTFKSGEKMELDLKDMAQPYNINGSWEVEFLKDNDFEATLPFDELTDWKDHFNENIKYYSGTAIYRKTFNFDTKKTGKTERYILDLGKVSIAAEVILNGKNLGVLWIAPFIIDITKELKQGENTLEIKVTNQWTNHLIGDERFSATDGYDKTAISMPDWYINNETMPKSKRTTFTTAQFYNKNSRLLSAGLLGPVQIKNERMMLLKKQID</sequence>
<evidence type="ECO:0000259" key="5">
    <source>
        <dbReference type="Pfam" id="PF22666"/>
    </source>
</evidence>
<dbReference type="Pfam" id="PF17132">
    <property type="entry name" value="Glyco_hydro_106"/>
    <property type="match status" value="1"/>
</dbReference>
<dbReference type="Pfam" id="PF22666">
    <property type="entry name" value="Glyco_hydro_2_N2"/>
    <property type="match status" value="1"/>
</dbReference>
<organism evidence="6 7">
    <name type="scientific">Lutibacter agarilyticus</name>
    <dbReference type="NCBI Taxonomy" id="1109740"/>
    <lineage>
        <taxon>Bacteria</taxon>
        <taxon>Pseudomonadati</taxon>
        <taxon>Bacteroidota</taxon>
        <taxon>Flavobacteriia</taxon>
        <taxon>Flavobacteriales</taxon>
        <taxon>Flavobacteriaceae</taxon>
        <taxon>Lutibacter</taxon>
    </lineage>
</organism>
<dbReference type="PANTHER" id="PTHR43817">
    <property type="entry name" value="GLYCOSYL HYDROLASE"/>
    <property type="match status" value="1"/>
</dbReference>
<dbReference type="Gene3D" id="2.60.120.260">
    <property type="entry name" value="Galactose-binding domain-like"/>
    <property type="match status" value="2"/>
</dbReference>
<dbReference type="GO" id="GO:0004553">
    <property type="term" value="F:hydrolase activity, hydrolyzing O-glycosyl compounds"/>
    <property type="evidence" value="ECO:0007669"/>
    <property type="project" value="InterPro"/>
</dbReference>
<keyword evidence="7" id="KW-1185">Reference proteome</keyword>
<keyword evidence="2 6" id="KW-0378">Hydrolase</keyword>
<evidence type="ECO:0000256" key="3">
    <source>
        <dbReference type="SAM" id="SignalP"/>
    </source>
</evidence>
<name>A0A238Z100_9FLAO</name>
<dbReference type="SUPFAM" id="SSF49785">
    <property type="entry name" value="Galactose-binding domain-like"/>
    <property type="match status" value="2"/>
</dbReference>
<dbReference type="GO" id="GO:0005975">
    <property type="term" value="P:carbohydrate metabolic process"/>
    <property type="evidence" value="ECO:0007669"/>
    <property type="project" value="InterPro"/>
</dbReference>
<evidence type="ECO:0000259" key="4">
    <source>
        <dbReference type="Pfam" id="PF00754"/>
    </source>
</evidence>
<dbReference type="Pfam" id="PF00754">
    <property type="entry name" value="F5_F8_type_C"/>
    <property type="match status" value="1"/>
</dbReference>
<feature type="chain" id="PRO_5011991817" evidence="3">
    <location>
        <begin position="23"/>
        <end position="1113"/>
    </location>
</feature>
<evidence type="ECO:0000313" key="7">
    <source>
        <dbReference type="Proteomes" id="UP000198384"/>
    </source>
</evidence>
<keyword evidence="1 3" id="KW-0732">Signal</keyword>
<evidence type="ECO:0000256" key="1">
    <source>
        <dbReference type="ARBA" id="ARBA00022729"/>
    </source>
</evidence>
<accession>A0A238Z100</accession>
<evidence type="ECO:0000313" key="6">
    <source>
        <dbReference type="EMBL" id="SNR77060.1"/>
    </source>
</evidence>
<dbReference type="OrthoDB" id="9761519at2"/>